<evidence type="ECO:0000313" key="2">
    <source>
        <dbReference type="Proteomes" id="UP000887226"/>
    </source>
</evidence>
<evidence type="ECO:0000313" key="1">
    <source>
        <dbReference type="EMBL" id="KAG9248777.1"/>
    </source>
</evidence>
<sequence length="438" mass="49111">MDQHLIPNTPPPARGLLQLLSNTLVLQQTAPYLPISSKLALAATSKSFRDLVYSTKDVFRHCDLGTIKSALNGTSDSISPGWIDIEDRENWTRENFWARPVSVIFQRLETRHVLQNVHTLVLDGCYVGLNVIHQIIIGDKLNVRILSIRQVRELDYWKLQEALRYAVRPTRPVNTPRLKGLYVFGVMDQNRKRKNIYLSETYSSANRNISDQCFLLASPHGNEWFGDDGLRYTALLNHEWANTIEECHGIISFDLPLCRGPRHAHAKATSRAFPLDIATEPLTGCSGCNAAPEGFLTLNRSFDDLPLLAPIPLQCSTVKAAKTPAGVGSGPEKKLLMRCGNCLRDRYCHKCFKWWCEECYQPGLSEPQAENLEDGTLYSGKLGKYGATRDCFECGYRCEECMPKTQMICVICGGGYCLVHNEGSNITTASRHAINACR</sequence>
<dbReference type="EMBL" id="MU253743">
    <property type="protein sequence ID" value="KAG9248777.1"/>
    <property type="molecule type" value="Genomic_DNA"/>
</dbReference>
<accession>A0A9P7ZBR8</accession>
<dbReference type="Proteomes" id="UP000887226">
    <property type="component" value="Unassembled WGS sequence"/>
</dbReference>
<protein>
    <submittedName>
        <fullName evidence="1">Uncharacterized protein</fullName>
    </submittedName>
</protein>
<comment type="caution">
    <text evidence="1">The sequence shown here is derived from an EMBL/GenBank/DDBJ whole genome shotgun (WGS) entry which is preliminary data.</text>
</comment>
<gene>
    <name evidence="1" type="ORF">BJ878DRAFT_286855</name>
</gene>
<keyword evidence="2" id="KW-1185">Reference proteome</keyword>
<dbReference type="AlphaFoldDB" id="A0A9P7ZBR8"/>
<organism evidence="1 2">
    <name type="scientific">Calycina marina</name>
    <dbReference type="NCBI Taxonomy" id="1763456"/>
    <lineage>
        <taxon>Eukaryota</taxon>
        <taxon>Fungi</taxon>
        <taxon>Dikarya</taxon>
        <taxon>Ascomycota</taxon>
        <taxon>Pezizomycotina</taxon>
        <taxon>Leotiomycetes</taxon>
        <taxon>Helotiales</taxon>
        <taxon>Pezizellaceae</taxon>
        <taxon>Calycina</taxon>
    </lineage>
</organism>
<proteinExistence type="predicted"/>
<reference evidence="1" key="1">
    <citation type="journal article" date="2021" name="IMA Fungus">
        <title>Genomic characterization of three marine fungi, including Emericellopsis atlantica sp. nov. with signatures of a generalist lifestyle and marine biomass degradation.</title>
        <authorList>
            <person name="Hagestad O.C."/>
            <person name="Hou L."/>
            <person name="Andersen J.H."/>
            <person name="Hansen E.H."/>
            <person name="Altermark B."/>
            <person name="Li C."/>
            <person name="Kuhnert E."/>
            <person name="Cox R.J."/>
            <person name="Crous P.W."/>
            <person name="Spatafora J.W."/>
            <person name="Lail K."/>
            <person name="Amirebrahimi M."/>
            <person name="Lipzen A."/>
            <person name="Pangilinan J."/>
            <person name="Andreopoulos W."/>
            <person name="Hayes R.D."/>
            <person name="Ng V."/>
            <person name="Grigoriev I.V."/>
            <person name="Jackson S.A."/>
            <person name="Sutton T.D.S."/>
            <person name="Dobson A.D.W."/>
            <person name="Rama T."/>
        </authorList>
    </citation>
    <scope>NUCLEOTIDE SEQUENCE</scope>
    <source>
        <strain evidence="1">TRa3180A</strain>
    </source>
</reference>
<name>A0A9P7ZBR8_9HELO</name>
<dbReference type="OrthoDB" id="5345494at2759"/>